<protein>
    <submittedName>
        <fullName evidence="1">Uncharacterized protein</fullName>
    </submittedName>
</protein>
<keyword evidence="2" id="KW-1185">Reference proteome</keyword>
<dbReference type="EMBL" id="AP009552">
    <property type="protein sequence ID" value="BAG02912.1"/>
    <property type="molecule type" value="Genomic_DNA"/>
</dbReference>
<dbReference type="EnsemblBacteria" id="BAG02912">
    <property type="protein sequence ID" value="BAG02912"/>
    <property type="gene ID" value="MAE_30900"/>
</dbReference>
<evidence type="ECO:0000313" key="2">
    <source>
        <dbReference type="Proteomes" id="UP000001510"/>
    </source>
</evidence>
<dbReference type="Proteomes" id="UP000001510">
    <property type="component" value="Chromosome"/>
</dbReference>
<evidence type="ECO:0000313" key="1">
    <source>
        <dbReference type="EMBL" id="BAG02912.1"/>
    </source>
</evidence>
<proteinExistence type="predicted"/>
<organism evidence="1 2">
    <name type="scientific">Microcystis aeruginosa (strain NIES-843 / IAM M-2473)</name>
    <dbReference type="NCBI Taxonomy" id="449447"/>
    <lineage>
        <taxon>Bacteria</taxon>
        <taxon>Bacillati</taxon>
        <taxon>Cyanobacteriota</taxon>
        <taxon>Cyanophyceae</taxon>
        <taxon>Oscillatoriophycideae</taxon>
        <taxon>Chroococcales</taxon>
        <taxon>Microcystaceae</taxon>
        <taxon>Microcystis</taxon>
    </lineage>
</organism>
<sequence>MQSKLNLFQSLIGFKINWNNYRCHYTGPNPEFQSLIGFKINWNESIGDAPIENAGFNP</sequence>
<dbReference type="AlphaFoldDB" id="B0JKX3"/>
<accession>B0JKX3</accession>
<reference evidence="1 2" key="1">
    <citation type="journal article" date="2007" name="DNA Res.">
        <title>Complete genomic structure of the bloom-forming toxic cyanobacterium Microcystis aeruginosa NIES-843.</title>
        <authorList>
            <person name="Kaneko T."/>
            <person name="Nakajima N."/>
            <person name="Okamoto S."/>
            <person name="Suzuki I."/>
            <person name="Tanabe Y."/>
            <person name="Tamaoki M."/>
            <person name="Nakamura Y."/>
            <person name="Kasai F."/>
            <person name="Watanabe A."/>
            <person name="Kawashima K."/>
            <person name="Kishida Y."/>
            <person name="Ono A."/>
            <person name="Shimizu Y."/>
            <person name="Takahashi C."/>
            <person name="Minami C."/>
            <person name="Fujishiro T."/>
            <person name="Kohara M."/>
            <person name="Katoh M."/>
            <person name="Nakazaki N."/>
            <person name="Nakayama S."/>
            <person name="Yamada M."/>
            <person name="Tabata S."/>
            <person name="Watanabe M.M."/>
        </authorList>
    </citation>
    <scope>NUCLEOTIDE SEQUENCE [LARGE SCALE GENOMIC DNA]</scope>
    <source>
        <strain evidence="2">NIES-843 / IAM M-247</strain>
    </source>
</reference>
<name>B0JKX3_MICAN</name>
<dbReference type="PaxDb" id="449447-MAE_30900"/>
<gene>
    <name evidence="1" type="ordered locus">MAE_30900</name>
</gene>
<dbReference type="KEGG" id="mar:MAE_30900"/>
<dbReference type="STRING" id="449447.MAE_30900"/>
<dbReference type="HOGENOM" id="CLU_209764_0_0_3"/>